<dbReference type="RefSeq" id="XP_030985119.1">
    <property type="nucleotide sequence ID" value="XM_031124023.1"/>
</dbReference>
<keyword evidence="2" id="KW-1185">Reference proteome</keyword>
<dbReference type="KEGG" id="pgri:PgNI_03971"/>
<reference evidence="3" key="1">
    <citation type="journal article" date="2019" name="Mol. Biol. Evol.">
        <title>Blast fungal genomes show frequent chromosomal changes, gene gains and losses, and effector gene turnover.</title>
        <authorList>
            <person name="Gomez Luciano L.B."/>
            <person name="Jason Tsai I."/>
            <person name="Chuma I."/>
            <person name="Tosa Y."/>
            <person name="Chen Y.H."/>
            <person name="Li J.Y."/>
            <person name="Li M.Y."/>
            <person name="Jade Lu M.Y."/>
            <person name="Nakayashiki H."/>
            <person name="Li W.H."/>
        </authorList>
    </citation>
    <scope>NUCLEOTIDE SEQUENCE</scope>
    <source>
        <strain evidence="3">NI907</strain>
    </source>
</reference>
<dbReference type="Proteomes" id="UP000515153">
    <property type="component" value="Unplaced"/>
</dbReference>
<keyword evidence="1" id="KW-0732">Signal</keyword>
<dbReference type="AlphaFoldDB" id="A0A6P8BDL0"/>
<sequence>MKFSTIIVSALAAFVTAAPTSSPEATTTELQTRAFAFDLNAFNNFQFVNQDLAYLNVLNQFAFNNIHNLAINNGLNLNVFQGLFAQQQFDLNSLLLLSQLHTFNQIASLGVLNNFNLQAFQFQNFQLGLLQPGFNQIQLGQFITPTVGTQVGGIAKQQRGFIL</sequence>
<organism evidence="2 3">
    <name type="scientific">Pyricularia grisea</name>
    <name type="common">Crabgrass-specific blast fungus</name>
    <name type="synonym">Magnaporthe grisea</name>
    <dbReference type="NCBI Taxonomy" id="148305"/>
    <lineage>
        <taxon>Eukaryota</taxon>
        <taxon>Fungi</taxon>
        <taxon>Dikarya</taxon>
        <taxon>Ascomycota</taxon>
        <taxon>Pezizomycotina</taxon>
        <taxon>Sordariomycetes</taxon>
        <taxon>Sordariomycetidae</taxon>
        <taxon>Magnaporthales</taxon>
        <taxon>Pyriculariaceae</taxon>
        <taxon>Pyricularia</taxon>
    </lineage>
</organism>
<gene>
    <name evidence="3" type="ORF">PgNI_03971</name>
</gene>
<feature type="signal peptide" evidence="1">
    <location>
        <begin position="1"/>
        <end position="17"/>
    </location>
</feature>
<proteinExistence type="predicted"/>
<accession>A0A6P8BDL0</accession>
<dbReference type="OrthoDB" id="5240688at2759"/>
<reference evidence="3" key="3">
    <citation type="submission" date="2025-08" db="UniProtKB">
        <authorList>
            <consortium name="RefSeq"/>
        </authorList>
    </citation>
    <scope>IDENTIFICATION</scope>
    <source>
        <strain evidence="3">NI907</strain>
    </source>
</reference>
<dbReference type="GeneID" id="41958932"/>
<protein>
    <submittedName>
        <fullName evidence="3">Uncharacterized protein</fullName>
    </submittedName>
</protein>
<name>A0A6P8BDL0_PYRGI</name>
<reference evidence="3" key="2">
    <citation type="submission" date="2019-10" db="EMBL/GenBank/DDBJ databases">
        <authorList>
            <consortium name="NCBI Genome Project"/>
        </authorList>
    </citation>
    <scope>NUCLEOTIDE SEQUENCE</scope>
    <source>
        <strain evidence="3">NI907</strain>
    </source>
</reference>
<evidence type="ECO:0000313" key="3">
    <source>
        <dbReference type="RefSeq" id="XP_030985119.1"/>
    </source>
</evidence>
<evidence type="ECO:0000313" key="2">
    <source>
        <dbReference type="Proteomes" id="UP000515153"/>
    </source>
</evidence>
<feature type="chain" id="PRO_5027775820" evidence="1">
    <location>
        <begin position="18"/>
        <end position="163"/>
    </location>
</feature>
<evidence type="ECO:0000256" key="1">
    <source>
        <dbReference type="SAM" id="SignalP"/>
    </source>
</evidence>